<dbReference type="AlphaFoldDB" id="A0A255Y0R8"/>
<organism evidence="1 2">
    <name type="scientific">Elstera cyanobacteriorum</name>
    <dbReference type="NCBI Taxonomy" id="2022747"/>
    <lineage>
        <taxon>Bacteria</taxon>
        <taxon>Pseudomonadati</taxon>
        <taxon>Pseudomonadota</taxon>
        <taxon>Alphaproteobacteria</taxon>
        <taxon>Rhodospirillales</taxon>
        <taxon>Rhodospirillaceae</taxon>
        <taxon>Elstera</taxon>
    </lineage>
</organism>
<accession>A0A255Y0R8</accession>
<gene>
    <name evidence="1" type="ORF">CHR90_00095</name>
</gene>
<sequence>MPNWYHLATQINQGEGALANYVRFSMMLAAIRKGRPLTPIVFQDASDTLALRIVDDVLEKGIPEDNAEPLIKDVVDSTKDMSLDPEHWAGSAANSLKKNNFELLNQFVAWYRNLPYRDIGTFEGDVFNEHFGKFVDAAARQNTAAAYSQIYKRPQALDFYLTRGKELQPVPGMDYRPKGENVSFHPDVMRVASMFPPESVLALLTQDKARLDSPALRELFGDTDFADLLPEQKQKWQHYLGVLRGDPRIGAPFGVEVASMDRLRLVNDAGVQTINNKLLTTLTPEEAVKRQQMASVRARRGASLPEPVNPLPVFTLPEPLLTPTPTPVPYDGGREGRAAQPHPALGFDVPTPPTFKSPALPSKEQMGINLTFSPPPSLVAEADGRQRIERPPPPGPDDAPVTLKQLQDSQEALLLDLRVTLMNRPAPEIDILALRRQLRREDYLDVLRGRTIHSYP</sequence>
<keyword evidence="2" id="KW-1185">Reference proteome</keyword>
<proteinExistence type="predicted"/>
<evidence type="ECO:0000313" key="2">
    <source>
        <dbReference type="Proteomes" id="UP000216361"/>
    </source>
</evidence>
<dbReference type="Proteomes" id="UP000216361">
    <property type="component" value="Unassembled WGS sequence"/>
</dbReference>
<evidence type="ECO:0000313" key="1">
    <source>
        <dbReference type="EMBL" id="OYQ22741.1"/>
    </source>
</evidence>
<dbReference type="EMBL" id="NOXS01000005">
    <property type="protein sequence ID" value="OYQ22741.1"/>
    <property type="molecule type" value="Genomic_DNA"/>
</dbReference>
<protein>
    <submittedName>
        <fullName evidence="1">Uncharacterized protein</fullName>
    </submittedName>
</protein>
<name>A0A255Y0R8_9PROT</name>
<comment type="caution">
    <text evidence="1">The sequence shown here is derived from an EMBL/GenBank/DDBJ whole genome shotgun (WGS) entry which is preliminary data.</text>
</comment>
<reference evidence="1 2" key="1">
    <citation type="submission" date="2017-07" db="EMBL/GenBank/DDBJ databases">
        <title>Elstera cyanobacteriorum sp. nov., a novel bacterium isolated from cyanobacterial aggregates in a eutrophic lake.</title>
        <authorList>
            <person name="Cai H."/>
        </authorList>
    </citation>
    <scope>NUCLEOTIDE SEQUENCE [LARGE SCALE GENOMIC DNA]</scope>
    <source>
        <strain evidence="1 2">TH019</strain>
    </source>
</reference>